<keyword evidence="9 15" id="KW-0067">ATP-binding</keyword>
<evidence type="ECO:0000256" key="11">
    <source>
        <dbReference type="ARBA" id="ARBA00023235"/>
    </source>
</evidence>
<keyword evidence="7 15" id="KW-0378">Hydrolase</keyword>
<dbReference type="InterPro" id="IPR027417">
    <property type="entry name" value="P-loop_NTPase"/>
</dbReference>
<keyword evidence="15" id="KW-1017">Isopeptide bond</keyword>
<dbReference type="GO" id="GO:0042025">
    <property type="term" value="C:host cell nucleus"/>
    <property type="evidence" value="ECO:0007669"/>
    <property type="project" value="UniProtKB-SubCell"/>
</dbReference>
<feature type="short sequence motif" description="Nuclear localization signal" evidence="15">
    <location>
        <begin position="81"/>
        <end position="83"/>
    </location>
</feature>
<feature type="region of interest" description="Disordered" evidence="17">
    <location>
        <begin position="125"/>
        <end position="148"/>
    </location>
</feature>
<dbReference type="Pfam" id="PF00524">
    <property type="entry name" value="PPV_E1_N"/>
    <property type="match status" value="1"/>
</dbReference>
<dbReference type="InterPro" id="IPR014015">
    <property type="entry name" value="Helicase_SF3_DNA-vir"/>
</dbReference>
<keyword evidence="8 15" id="KW-0347">Helicase</keyword>
<feature type="compositionally biased region" description="Polar residues" evidence="17">
    <location>
        <begin position="128"/>
        <end position="139"/>
    </location>
</feature>
<evidence type="ECO:0000256" key="2">
    <source>
        <dbReference type="ARBA" id="ARBA00022518"/>
    </source>
</evidence>
<keyword evidence="11 15" id="KW-0413">Isomerase</keyword>
<comment type="caution">
    <text evidence="15">Lacks conserved residue(s) required for the propagation of feature annotation.</text>
</comment>
<keyword evidence="5 15" id="KW-0235">DNA replication</keyword>
<dbReference type="GO" id="GO:0005524">
    <property type="term" value="F:ATP binding"/>
    <property type="evidence" value="ECO:0007669"/>
    <property type="project" value="UniProtKB-UniRule"/>
</dbReference>
<evidence type="ECO:0000256" key="17">
    <source>
        <dbReference type="SAM" id="MobiDB-lite"/>
    </source>
</evidence>
<accession>A0A2H4V8H5</accession>
<organism evidence="19">
    <name type="scientific">Human papillomavirus type 212</name>
    <dbReference type="NCBI Taxonomy" id="2060136"/>
    <lineage>
        <taxon>Viruses</taxon>
        <taxon>Monodnaviria</taxon>
        <taxon>Shotokuvirae</taxon>
        <taxon>Cossaviricota</taxon>
        <taxon>Papovaviricetes</taxon>
        <taxon>Zurhausenvirales</taxon>
        <taxon>Papillomaviridae</taxon>
    </lineage>
</organism>
<dbReference type="Gene3D" id="3.40.50.300">
    <property type="entry name" value="P-loop containing nucleotide triphosphate hydrolases"/>
    <property type="match status" value="1"/>
</dbReference>
<keyword evidence="15" id="KW-0832">Ubl conjugation</keyword>
<evidence type="ECO:0000256" key="9">
    <source>
        <dbReference type="ARBA" id="ARBA00022840"/>
    </source>
</evidence>
<evidence type="ECO:0000256" key="12">
    <source>
        <dbReference type="ARBA" id="ARBA00034617"/>
    </source>
</evidence>
<evidence type="ECO:0000313" key="19">
    <source>
        <dbReference type="EMBL" id="AUB51256.1"/>
    </source>
</evidence>
<evidence type="ECO:0000256" key="3">
    <source>
        <dbReference type="ARBA" id="ARBA00022553"/>
    </source>
</evidence>
<dbReference type="EMBL" id="MF509817">
    <property type="protein sequence ID" value="AUB51256.1"/>
    <property type="molecule type" value="Genomic_DNA"/>
</dbReference>
<comment type="PTM">
    <text evidence="15">Phosphorylated.</text>
</comment>
<dbReference type="InterPro" id="IPR046832">
    <property type="entry name" value="PPV_E1_DBD"/>
</dbReference>
<dbReference type="InterPro" id="IPR014000">
    <property type="entry name" value="PPV_DNA_helicase_E1_N"/>
</dbReference>
<dbReference type="InterPro" id="IPR037102">
    <property type="entry name" value="Znf_lg_T-Ag_D1_dom_sf"/>
</dbReference>
<dbReference type="GO" id="GO:0043138">
    <property type="term" value="F:3'-5' DNA helicase activity"/>
    <property type="evidence" value="ECO:0007669"/>
    <property type="project" value="UniProtKB-UniRule"/>
</dbReference>
<dbReference type="InterPro" id="IPR001177">
    <property type="entry name" value="PPV_DNA_helicase_E1_C"/>
</dbReference>
<evidence type="ECO:0000256" key="5">
    <source>
        <dbReference type="ARBA" id="ARBA00022705"/>
    </source>
</evidence>
<dbReference type="SUPFAM" id="SSF52540">
    <property type="entry name" value="P-loop containing nucleoside triphosphate hydrolases"/>
    <property type="match status" value="1"/>
</dbReference>
<dbReference type="GO" id="GO:0016887">
    <property type="term" value="F:ATP hydrolysis activity"/>
    <property type="evidence" value="ECO:0007669"/>
    <property type="project" value="RHEA"/>
</dbReference>
<keyword evidence="10 15" id="KW-0238">DNA-binding</keyword>
<evidence type="ECO:0000256" key="10">
    <source>
        <dbReference type="ARBA" id="ARBA00023125"/>
    </source>
</evidence>
<comment type="catalytic activity">
    <reaction evidence="13 15 16">
        <text>ATP + H2O = ADP + phosphate + H(+)</text>
        <dbReference type="Rhea" id="RHEA:13065"/>
        <dbReference type="ChEBI" id="CHEBI:15377"/>
        <dbReference type="ChEBI" id="CHEBI:15378"/>
        <dbReference type="ChEBI" id="CHEBI:30616"/>
        <dbReference type="ChEBI" id="CHEBI:43474"/>
        <dbReference type="ChEBI" id="CHEBI:456216"/>
        <dbReference type="EC" id="5.6.2.4"/>
    </reaction>
</comment>
<sequence length="599" mass="68330">MADPTKGTENVENVENDNDWFLQEAECIDSLNTLEDLFENSTDGSCVSNLIDDAAVEQGNSLALFNEQSTVESDKAIENLKRKYIKTVEPSSSQLSVQLNVVTKSPRQQAKRRLFGDSGIEDDEAENILTQVDSNSNNSEPDKDGAECSEVSVQSNTRAINMAKFKRHFGISFSELTRPFRSNRSCSPNWVISVHSAAEEVLESSKVILPQHCDFLQVIIQSFSGLFLVLFKSAKSRDTVTNLFCSILNVHECQLICDPPKLRNVAAALFFYRKSLNKNNFIMGEFPEWLAKQVLVEHQQAAETFELARMVQWAYDNDYTEEQEIAYKYAELALENSNAAAFLKSNNHLKYVKDCSALVKMYKRHEMRSMTMSNWIWKCCNNCKEDGDWKNIAQFLKYQQVNMLAFLGALREFFKSIPKKQCIVIWGPPNTGKSYFVFSLLQFLKGRVVSVMNRQSQFWLQPLIDTRLGLLDDVTFPAWQYIDINLRSGLDGNHISVDAKHRAPLHFKLPPILVTTNINVEKESSLMYLQSRLKCFHFPNAMPFDSDNNPVYPITDITWKCFFRKLYKQLDLSAPEEEGDGHAAERAFSCTARSSHGEL</sequence>
<comment type="function">
    <text evidence="14 15">ATP-dependent DNA 3'-5' helicase required for initiation of viral DNA replication. It forms a complex with the viral E2 protein. The E1-E2 complex binds to the replication origin which contains binding sites for both proteins. During the initial step, a dimer of E1 interacts with a dimer of protein E2 leading to a complex that binds the viral origin of replication with high specificity. Then, a second dimer of E1 displaces the E2 dimer in an ATP-dependent manner to form the E1 tetramer. Following this, two E1 monomers are added to each half of the site, which results in the formation of two E1 trimers on the viral ori. Subsequently, two hexamers will be created. The double hexamer acts as a bi-directional helicase machinery and unwinds the viral DNA and then recruits the host DNA polymerase to start replication.</text>
</comment>
<evidence type="ECO:0000256" key="7">
    <source>
        <dbReference type="ARBA" id="ARBA00022801"/>
    </source>
</evidence>
<feature type="cross-link" description="Glycyl lysine isopeptide (Lys-Gly) (interchain with G-Cter in SUMO)" evidence="15">
    <location>
        <position position="508"/>
    </location>
</feature>
<dbReference type="HAMAP" id="MF_04000">
    <property type="entry name" value="PPV_E1"/>
    <property type="match status" value="1"/>
</dbReference>
<dbReference type="EC" id="5.6.2.4" evidence="15 16"/>
<dbReference type="Pfam" id="PF00519">
    <property type="entry name" value="PPV_E1_C"/>
    <property type="match status" value="1"/>
</dbReference>
<protein>
    <recommendedName>
        <fullName evidence="15 16">Replication protein E1</fullName>
        <ecNumber evidence="15 16">5.6.2.4</ecNumber>
    </recommendedName>
    <alternativeName>
        <fullName evidence="15">ATP-dependent helicase E1</fullName>
    </alternativeName>
    <alternativeName>
        <fullName evidence="15">DNA 3'-5' helicase E1</fullName>
    </alternativeName>
</protein>
<keyword evidence="4 15" id="KW-1048">Host nucleus</keyword>
<dbReference type="InterPro" id="IPR016393">
    <property type="entry name" value="Rep_E1_papillomaV"/>
</dbReference>
<keyword evidence="2 15" id="KW-0244">Early protein</keyword>
<evidence type="ECO:0000256" key="4">
    <source>
        <dbReference type="ARBA" id="ARBA00022562"/>
    </source>
</evidence>
<comment type="subcellular location">
    <subcellularLocation>
        <location evidence="1 15">Host nucleus</location>
    </subcellularLocation>
</comment>
<feature type="binding site" evidence="15">
    <location>
        <begin position="427"/>
        <end position="434"/>
    </location>
    <ligand>
        <name>ATP</name>
        <dbReference type="ChEBI" id="CHEBI:30616"/>
    </ligand>
</feature>
<evidence type="ECO:0000256" key="6">
    <source>
        <dbReference type="ARBA" id="ARBA00022741"/>
    </source>
</evidence>
<comment type="similarity">
    <text evidence="15 16">Belongs to the papillomaviridae E1 protein family.</text>
</comment>
<dbReference type="Gene3D" id="1.10.10.510">
    <property type="entry name" value="Zinc finger, large T-antigen D1 domain"/>
    <property type="match status" value="1"/>
</dbReference>
<proteinExistence type="inferred from homology"/>
<comment type="catalytic activity">
    <reaction evidence="12 15">
        <text>Couples ATP hydrolysis with the unwinding of duplex DNA by translocating in the 3'-5' direction.</text>
        <dbReference type="EC" id="5.6.2.4"/>
    </reaction>
</comment>
<dbReference type="Proteomes" id="UP001236433">
    <property type="component" value="Segment"/>
</dbReference>
<evidence type="ECO:0000256" key="14">
    <source>
        <dbReference type="ARBA" id="ARBA00093297"/>
    </source>
</evidence>
<dbReference type="Pfam" id="PF20450">
    <property type="entry name" value="PPV_E1_DBD"/>
    <property type="match status" value="1"/>
</dbReference>
<feature type="modified residue" description="Phosphoserine; by host" evidence="15">
    <location>
        <position position="96"/>
    </location>
</feature>
<dbReference type="InterPro" id="IPR046935">
    <property type="entry name" value="PPV_E1_DBD_sf"/>
</dbReference>
<reference evidence="19" key="1">
    <citation type="submission" date="2017-07" db="EMBL/GenBank/DDBJ databases">
        <title>Characterisation of Six Novel Gammapapillomavirus Types Isolated From Penile Swabs.</title>
        <authorList>
            <person name="Murahwa A.T."/>
            <person name="Mbulawa Z.Z.A."/>
            <person name="Williamson A.-L."/>
            <person name="Meiring T.L."/>
        </authorList>
    </citation>
    <scope>NUCLEOTIDE SEQUENCE</scope>
    <source>
        <strain evidence="19">CT03_1</strain>
    </source>
</reference>
<dbReference type="Gene3D" id="3.40.1310.10">
    <property type="match status" value="1"/>
</dbReference>
<dbReference type="PIRSF" id="PIRSF003383">
    <property type="entry name" value="Rep_E1_papillomaV"/>
    <property type="match status" value="1"/>
</dbReference>
<evidence type="ECO:0000256" key="16">
    <source>
        <dbReference type="PIRNR" id="PIRNR003383"/>
    </source>
</evidence>
<dbReference type="SUPFAM" id="SSF55464">
    <property type="entry name" value="Origin of replication-binding domain, RBD-like"/>
    <property type="match status" value="1"/>
</dbReference>
<gene>
    <name evidence="15 19" type="primary">E1</name>
</gene>
<comment type="PTM">
    <text evidence="15">Sumoylated.</text>
</comment>
<evidence type="ECO:0000256" key="8">
    <source>
        <dbReference type="ARBA" id="ARBA00022806"/>
    </source>
</evidence>
<dbReference type="GO" id="GO:0003677">
    <property type="term" value="F:DNA binding"/>
    <property type="evidence" value="ECO:0007669"/>
    <property type="project" value="UniProtKB-UniRule"/>
</dbReference>
<comment type="subunit">
    <text evidence="15">Can form hexamers. Interacts with E2 protein; this interaction increases E1 DNA binding specificity. Interacts with host DNA polymerase subunit POLA2. Interacts with host single stranded DNA-binding protein RPA1. Interacts with host TOP1; this interaction stimulates the enzymatic activity of TOP1.</text>
</comment>
<evidence type="ECO:0000256" key="13">
    <source>
        <dbReference type="ARBA" id="ARBA00048988"/>
    </source>
</evidence>
<dbReference type="PROSITE" id="PS51206">
    <property type="entry name" value="SF3_HELICASE_1"/>
    <property type="match status" value="1"/>
</dbReference>
<comment type="function">
    <text evidence="16">ATP-dependent DNA helicase required for initiation of viral DNA replication. It forms a complex with the viral E2 protein. The E1-E2 complex binds to the replication origin which contains binding sites for both proteins.</text>
</comment>
<evidence type="ECO:0000259" key="18">
    <source>
        <dbReference type="PROSITE" id="PS51206"/>
    </source>
</evidence>
<evidence type="ECO:0000256" key="1">
    <source>
        <dbReference type="ARBA" id="ARBA00004147"/>
    </source>
</evidence>
<evidence type="ECO:0000256" key="15">
    <source>
        <dbReference type="HAMAP-Rule" id="MF_04000"/>
    </source>
</evidence>
<keyword evidence="3 15" id="KW-0597">Phosphoprotein</keyword>
<feature type="modified residue" description="Phosphoserine; by host" evidence="15">
    <location>
        <position position="93"/>
    </location>
</feature>
<dbReference type="GO" id="GO:0006260">
    <property type="term" value="P:DNA replication"/>
    <property type="evidence" value="ECO:0007669"/>
    <property type="project" value="UniProtKB-UniRule"/>
</dbReference>
<name>A0A2H4V8H5_9PAPI</name>
<feature type="domain" description="SF3 helicase" evidence="18">
    <location>
        <begin position="387"/>
        <end position="551"/>
    </location>
</feature>
<keyword evidence="6 15" id="KW-0547">Nucleotide-binding</keyword>